<reference evidence="1" key="1">
    <citation type="submission" date="2021-03" db="EMBL/GenBank/DDBJ databases">
        <authorList>
            <person name="So Y."/>
        </authorList>
    </citation>
    <scope>NUCLEOTIDE SEQUENCE</scope>
    <source>
        <strain evidence="1">SG15</strain>
    </source>
</reference>
<dbReference type="EMBL" id="JAGIZA010000002">
    <property type="protein sequence ID" value="MBP0491627.1"/>
    <property type="molecule type" value="Genomic_DNA"/>
</dbReference>
<dbReference type="AlphaFoldDB" id="A0A940MUT1"/>
<gene>
    <name evidence="1" type="ORF">J5Y10_02420</name>
</gene>
<dbReference type="RefSeq" id="WP_209370348.1">
    <property type="nucleotide sequence ID" value="NZ_JAGIZA010000002.1"/>
</dbReference>
<accession>A0A940MUT1</accession>
<comment type="caution">
    <text evidence="1">The sequence shown here is derived from an EMBL/GenBank/DDBJ whole genome shotgun (WGS) entry which is preliminary data.</text>
</comment>
<name>A0A940MUT1_9PROT</name>
<sequence>MLNLRPSPPQPVTADRGRDELVALWNAAAPEVRTLMLAQVRAWAEVKGRMPRINHRDVPADAAARNG</sequence>
<evidence type="ECO:0000313" key="2">
    <source>
        <dbReference type="Proteomes" id="UP000677537"/>
    </source>
</evidence>
<dbReference type="Proteomes" id="UP000677537">
    <property type="component" value="Unassembled WGS sequence"/>
</dbReference>
<evidence type="ECO:0000313" key="1">
    <source>
        <dbReference type="EMBL" id="MBP0491627.1"/>
    </source>
</evidence>
<organism evidence="1 2">
    <name type="scientific">Roseomonas indoligenes</name>
    <dbReference type="NCBI Taxonomy" id="2820811"/>
    <lineage>
        <taxon>Bacteria</taxon>
        <taxon>Pseudomonadati</taxon>
        <taxon>Pseudomonadota</taxon>
        <taxon>Alphaproteobacteria</taxon>
        <taxon>Acetobacterales</taxon>
        <taxon>Roseomonadaceae</taxon>
        <taxon>Roseomonas</taxon>
    </lineage>
</organism>
<keyword evidence="2" id="KW-1185">Reference proteome</keyword>
<proteinExistence type="predicted"/>
<protein>
    <submittedName>
        <fullName evidence="1">Uncharacterized protein</fullName>
    </submittedName>
</protein>